<evidence type="ECO:0000256" key="2">
    <source>
        <dbReference type="ARBA" id="ARBA00022692"/>
    </source>
</evidence>
<feature type="transmembrane region" description="Helical" evidence="5">
    <location>
        <begin position="30"/>
        <end position="47"/>
    </location>
</feature>
<evidence type="ECO:0000259" key="6">
    <source>
        <dbReference type="Pfam" id="PF04932"/>
    </source>
</evidence>
<comment type="caution">
    <text evidence="7">The sequence shown here is derived from an EMBL/GenBank/DDBJ whole genome shotgun (WGS) entry which is preliminary data.</text>
</comment>
<sequence length="360" mass="40694">MTNVLLFLAIFVWPFGQLLLLSGFDSSLRLQLLDVISVLLFLSLTISKESRQKTSQDPLFRPILFFAATAILSLLLTARSFLGGQHLSALLYLLRFVSYTSFYFAFRREGFKKYSRYFIFSAVLFLAIGFLQYIFLPDTRYLRYLGFDDHYYRLIGSFLDPNFTGLVLASLTLLSPWPILLIPLLALVLTFSRASFLALAAGLLYIYTAKRQFRLLLLLLLLSLFLYLVPKPFGEGINLLRTFSIISRLENQKQALRLFVKSPLFGVGFNTLKSSSASDIPNLSSGVDNSFLFVLATMGLVGFSAFMYLLKTAWGLTKNLVARGALVAILVHSLVNNSFFYSWILVIFFLLVNLPAKKSV</sequence>
<evidence type="ECO:0000256" key="3">
    <source>
        <dbReference type="ARBA" id="ARBA00022989"/>
    </source>
</evidence>
<dbReference type="GO" id="GO:0016020">
    <property type="term" value="C:membrane"/>
    <property type="evidence" value="ECO:0007669"/>
    <property type="project" value="UniProtKB-SubCell"/>
</dbReference>
<dbReference type="Pfam" id="PF04932">
    <property type="entry name" value="Wzy_C"/>
    <property type="match status" value="1"/>
</dbReference>
<dbReference type="STRING" id="1817722.A2703_03480"/>
<evidence type="ECO:0000256" key="5">
    <source>
        <dbReference type="SAM" id="Phobius"/>
    </source>
</evidence>
<dbReference type="InterPro" id="IPR007016">
    <property type="entry name" value="O-antigen_ligase-rel_domated"/>
</dbReference>
<feature type="transmembrane region" description="Helical" evidence="5">
    <location>
        <begin position="117"/>
        <end position="136"/>
    </location>
</feature>
<evidence type="ECO:0000313" key="7">
    <source>
        <dbReference type="EMBL" id="OGD71867.1"/>
    </source>
</evidence>
<feature type="transmembrane region" description="Helical" evidence="5">
    <location>
        <begin position="340"/>
        <end position="356"/>
    </location>
</feature>
<keyword evidence="4 5" id="KW-0472">Membrane</keyword>
<gene>
    <name evidence="7" type="ORF">A2703_03480</name>
</gene>
<evidence type="ECO:0000313" key="8">
    <source>
        <dbReference type="Proteomes" id="UP000177979"/>
    </source>
</evidence>
<feature type="transmembrane region" description="Helical" evidence="5">
    <location>
        <begin position="180"/>
        <end position="206"/>
    </location>
</feature>
<evidence type="ECO:0000256" key="4">
    <source>
        <dbReference type="ARBA" id="ARBA00023136"/>
    </source>
</evidence>
<keyword evidence="2 5" id="KW-0812">Transmembrane</keyword>
<feature type="transmembrane region" description="Helical" evidence="5">
    <location>
        <begin position="87"/>
        <end position="105"/>
    </location>
</feature>
<comment type="subcellular location">
    <subcellularLocation>
        <location evidence="1">Membrane</location>
        <topology evidence="1">Multi-pass membrane protein</topology>
    </subcellularLocation>
</comment>
<dbReference type="EMBL" id="MFAG01000020">
    <property type="protein sequence ID" value="OGD71867.1"/>
    <property type="molecule type" value="Genomic_DNA"/>
</dbReference>
<protein>
    <recommendedName>
        <fullName evidence="6">O-antigen ligase-related domain-containing protein</fullName>
    </recommendedName>
</protein>
<dbReference type="AlphaFoldDB" id="A0A1F5EWX1"/>
<dbReference type="PANTHER" id="PTHR37422:SF13">
    <property type="entry name" value="LIPOPOLYSACCHARIDE BIOSYNTHESIS PROTEIN PA4999-RELATED"/>
    <property type="match status" value="1"/>
</dbReference>
<keyword evidence="3 5" id="KW-1133">Transmembrane helix</keyword>
<accession>A0A1F5EWX1</accession>
<organism evidence="7 8">
    <name type="scientific">Candidatus Collierbacteria bacterium RIFCSPHIGHO2_01_FULL_50_25</name>
    <dbReference type="NCBI Taxonomy" id="1817722"/>
    <lineage>
        <taxon>Bacteria</taxon>
        <taxon>Candidatus Collieribacteriota</taxon>
    </lineage>
</organism>
<dbReference type="Proteomes" id="UP000177979">
    <property type="component" value="Unassembled WGS sequence"/>
</dbReference>
<proteinExistence type="predicted"/>
<feature type="transmembrane region" description="Helical" evidence="5">
    <location>
        <begin position="59"/>
        <end position="81"/>
    </location>
</feature>
<name>A0A1F5EWX1_9BACT</name>
<dbReference type="InterPro" id="IPR051533">
    <property type="entry name" value="WaaL-like"/>
</dbReference>
<evidence type="ECO:0000256" key="1">
    <source>
        <dbReference type="ARBA" id="ARBA00004141"/>
    </source>
</evidence>
<dbReference type="PANTHER" id="PTHR37422">
    <property type="entry name" value="TEICHURONIC ACID BIOSYNTHESIS PROTEIN TUAE"/>
    <property type="match status" value="1"/>
</dbReference>
<feature type="transmembrane region" description="Helical" evidence="5">
    <location>
        <begin position="291"/>
        <end position="309"/>
    </location>
</feature>
<reference evidence="7 8" key="1">
    <citation type="journal article" date="2016" name="Nat. Commun.">
        <title>Thousands of microbial genomes shed light on interconnected biogeochemical processes in an aquifer system.</title>
        <authorList>
            <person name="Anantharaman K."/>
            <person name="Brown C.T."/>
            <person name="Hug L.A."/>
            <person name="Sharon I."/>
            <person name="Castelle C.J."/>
            <person name="Probst A.J."/>
            <person name="Thomas B.C."/>
            <person name="Singh A."/>
            <person name="Wilkins M.J."/>
            <person name="Karaoz U."/>
            <person name="Brodie E.L."/>
            <person name="Williams K.H."/>
            <person name="Hubbard S.S."/>
            <person name="Banfield J.F."/>
        </authorList>
    </citation>
    <scope>NUCLEOTIDE SEQUENCE [LARGE SCALE GENOMIC DNA]</scope>
</reference>
<feature type="domain" description="O-antigen ligase-related" evidence="6">
    <location>
        <begin position="179"/>
        <end position="307"/>
    </location>
</feature>
<feature type="transmembrane region" description="Helical" evidence="5">
    <location>
        <begin position="213"/>
        <end position="230"/>
    </location>
</feature>